<keyword evidence="2" id="KW-0677">Repeat</keyword>
<dbReference type="InterPro" id="IPR004341">
    <property type="entry name" value="CAT_RNA-bd_dom"/>
</dbReference>
<dbReference type="Gene3D" id="1.20.890.100">
    <property type="match status" value="1"/>
</dbReference>
<gene>
    <name evidence="4" type="ORF">PGLA_24565</name>
</gene>
<dbReference type="PROSITE" id="PS51372">
    <property type="entry name" value="PRD_2"/>
    <property type="match status" value="2"/>
</dbReference>
<evidence type="ECO:0000256" key="2">
    <source>
        <dbReference type="ARBA" id="ARBA00022737"/>
    </source>
</evidence>
<dbReference type="AlphaFoldDB" id="A0A168DCJ8"/>
<dbReference type="OrthoDB" id="9813552at2"/>
<dbReference type="SUPFAM" id="SSF50151">
    <property type="entry name" value="SacY-like RNA-binding domain"/>
    <property type="match status" value="1"/>
</dbReference>
<dbReference type="EMBL" id="LVJH01000070">
    <property type="protein sequence ID" value="OAB34075.1"/>
    <property type="molecule type" value="Genomic_DNA"/>
</dbReference>
<dbReference type="RefSeq" id="WP_068537819.1">
    <property type="nucleotide sequence ID" value="NZ_LVJH01000070.1"/>
</dbReference>
<dbReference type="Proteomes" id="UP000076967">
    <property type="component" value="Unassembled WGS sequence"/>
</dbReference>
<dbReference type="Gene3D" id="2.30.24.10">
    <property type="entry name" value="CAT RNA-binding domain"/>
    <property type="match status" value="1"/>
</dbReference>
<keyword evidence="5" id="KW-1185">Reference proteome</keyword>
<evidence type="ECO:0000313" key="5">
    <source>
        <dbReference type="Proteomes" id="UP000076967"/>
    </source>
</evidence>
<evidence type="ECO:0000259" key="3">
    <source>
        <dbReference type="PROSITE" id="PS51372"/>
    </source>
</evidence>
<protein>
    <submittedName>
        <fullName evidence="4">PtsGHI operon antiterminator</fullName>
    </submittedName>
</protein>
<dbReference type="Gene3D" id="1.10.1790.10">
    <property type="entry name" value="PRD domain"/>
    <property type="match status" value="1"/>
</dbReference>
<dbReference type="InterPro" id="IPR036634">
    <property type="entry name" value="PRD_sf"/>
</dbReference>
<feature type="domain" description="PRD" evidence="3">
    <location>
        <begin position="174"/>
        <end position="282"/>
    </location>
</feature>
<sequence length="288" mass="33521">MSNIQVFKVLNNNVIIANHPQFQEVVVIGKGIGFNCKVGDDLPLASVEKMFILTNEHEQEQYKQLVPQVAEHLIEIVNEGILYIKEHSKVPLNEHIHIALTDHISFAIKRYDQGIVLQNPFIFETKEMYPEEYAMAEYVVELIRKGFNVDLEEDEIGFVALHIHSALTDQHVNEVKKQSQLVAYLVELVEKSMDYNIPRDSLDYSRFITHLRFALERVRSGKIEKEISSLDKLLYKEFPELYSLAWKMTKIMEQKLLKPVYPSEVSYLTVHLQRLYEKKTDADDKNNA</sequence>
<dbReference type="GO" id="GO:0045893">
    <property type="term" value="P:positive regulation of DNA-templated transcription"/>
    <property type="evidence" value="ECO:0007669"/>
    <property type="project" value="InterPro"/>
</dbReference>
<feature type="domain" description="PRD" evidence="3">
    <location>
        <begin position="68"/>
        <end position="173"/>
    </location>
</feature>
<dbReference type="NCBIfam" id="NF047357">
    <property type="entry name" value="antiterm_GlcT"/>
    <property type="match status" value="1"/>
</dbReference>
<name>A0A168DCJ8_9BACL</name>
<dbReference type="Pfam" id="PF03123">
    <property type="entry name" value="CAT_RBD"/>
    <property type="match status" value="1"/>
</dbReference>
<proteinExistence type="inferred from homology"/>
<dbReference type="GO" id="GO:0003723">
    <property type="term" value="F:RNA binding"/>
    <property type="evidence" value="ECO:0007669"/>
    <property type="project" value="InterPro"/>
</dbReference>
<accession>A0A168DCJ8</accession>
<dbReference type="Pfam" id="PF00874">
    <property type="entry name" value="PRD"/>
    <property type="match status" value="2"/>
</dbReference>
<dbReference type="STRING" id="494026.PGLA_24565"/>
<comment type="similarity">
    <text evidence="1">Belongs to the transcriptional antiterminator BglG family. GlcT subfamily.</text>
</comment>
<evidence type="ECO:0000256" key="1">
    <source>
        <dbReference type="ARBA" id="ARBA00009115"/>
    </source>
</evidence>
<dbReference type="PANTHER" id="PTHR30185:SF16">
    <property type="entry name" value="PROTEIN GLCT"/>
    <property type="match status" value="1"/>
</dbReference>
<evidence type="ECO:0000313" key="4">
    <source>
        <dbReference type="EMBL" id="OAB34075.1"/>
    </source>
</evidence>
<dbReference type="InterPro" id="IPR050661">
    <property type="entry name" value="BglG_antiterminators"/>
</dbReference>
<comment type="caution">
    <text evidence="4">The sequence shown here is derived from an EMBL/GenBank/DDBJ whole genome shotgun (WGS) entry which is preliminary data.</text>
</comment>
<dbReference type="Gene3D" id="1.20.58.1950">
    <property type="match status" value="1"/>
</dbReference>
<dbReference type="InterPro" id="IPR036650">
    <property type="entry name" value="CAT_RNA-bd_dom_sf"/>
</dbReference>
<dbReference type="InterPro" id="IPR001550">
    <property type="entry name" value="Transcrpt_antitermin_CS"/>
</dbReference>
<dbReference type="PROSITE" id="PS00654">
    <property type="entry name" value="PRD_1"/>
    <property type="match status" value="1"/>
</dbReference>
<dbReference type="InterPro" id="IPR011608">
    <property type="entry name" value="PRD"/>
</dbReference>
<dbReference type="PANTHER" id="PTHR30185">
    <property type="entry name" value="CRYPTIC BETA-GLUCOSIDE BGL OPERON ANTITERMINATOR"/>
    <property type="match status" value="1"/>
</dbReference>
<dbReference type="SMART" id="SM01061">
    <property type="entry name" value="CAT_RBD"/>
    <property type="match status" value="1"/>
</dbReference>
<organism evidence="4 5">
    <name type="scientific">Paenibacillus glacialis</name>
    <dbReference type="NCBI Taxonomy" id="494026"/>
    <lineage>
        <taxon>Bacteria</taxon>
        <taxon>Bacillati</taxon>
        <taxon>Bacillota</taxon>
        <taxon>Bacilli</taxon>
        <taxon>Bacillales</taxon>
        <taxon>Paenibacillaceae</taxon>
        <taxon>Paenibacillus</taxon>
    </lineage>
</organism>
<reference evidence="4 5" key="1">
    <citation type="submission" date="2016-03" db="EMBL/GenBank/DDBJ databases">
        <title>Draft genome sequence of Paenibacillus glacialis DSM 22343.</title>
        <authorList>
            <person name="Shin S.-K."/>
            <person name="Yi H."/>
        </authorList>
    </citation>
    <scope>NUCLEOTIDE SEQUENCE [LARGE SCALE GENOMIC DNA]</scope>
    <source>
        <strain evidence="4 5">DSM 22343</strain>
    </source>
</reference>
<dbReference type="SUPFAM" id="SSF63520">
    <property type="entry name" value="PTS-regulatory domain, PRD"/>
    <property type="match status" value="2"/>
</dbReference>